<comment type="caution">
    <text evidence="5">The sequence shown here is derived from an EMBL/GenBank/DDBJ whole genome shotgun (WGS) entry which is preliminary data.</text>
</comment>
<evidence type="ECO:0000259" key="4">
    <source>
        <dbReference type="PROSITE" id="PS01124"/>
    </source>
</evidence>
<dbReference type="EMBL" id="AUYB01000158">
    <property type="protein sequence ID" value="KZN29810.1"/>
    <property type="molecule type" value="Genomic_DNA"/>
</dbReference>
<evidence type="ECO:0000313" key="6">
    <source>
        <dbReference type="Proteomes" id="UP000076643"/>
    </source>
</evidence>
<dbReference type="GO" id="GO:0003700">
    <property type="term" value="F:DNA-binding transcription factor activity"/>
    <property type="evidence" value="ECO:0007669"/>
    <property type="project" value="InterPro"/>
</dbReference>
<dbReference type="Proteomes" id="UP000076643">
    <property type="component" value="Unassembled WGS sequence"/>
</dbReference>
<dbReference type="GO" id="GO:0000976">
    <property type="term" value="F:transcription cis-regulatory region binding"/>
    <property type="evidence" value="ECO:0007669"/>
    <property type="project" value="TreeGrafter"/>
</dbReference>
<protein>
    <recommendedName>
        <fullName evidence="4">HTH araC/xylS-type domain-containing protein</fullName>
    </recommendedName>
</protein>
<dbReference type="RefSeq" id="WP_063357427.1">
    <property type="nucleotide sequence ID" value="NZ_AQHB01000049.1"/>
</dbReference>
<keyword evidence="6" id="KW-1185">Reference proteome</keyword>
<dbReference type="InterPro" id="IPR032687">
    <property type="entry name" value="AraC-type_N"/>
</dbReference>
<accession>A0A166UCU1</accession>
<dbReference type="Pfam" id="PF12625">
    <property type="entry name" value="Arabinose_bd"/>
    <property type="match status" value="1"/>
</dbReference>
<reference evidence="5 6" key="1">
    <citation type="submission" date="2013-07" db="EMBL/GenBank/DDBJ databases">
        <title>Comparative Genomic and Metabolomic Analysis of Twelve Strains of Pseudoalteromonas luteoviolacea.</title>
        <authorList>
            <person name="Vynne N.G."/>
            <person name="Mansson M."/>
            <person name="Gram L."/>
        </authorList>
    </citation>
    <scope>NUCLEOTIDE SEQUENCE [LARGE SCALE GENOMIC DNA]</scope>
    <source>
        <strain evidence="5 6">DSM 6061</strain>
    </source>
</reference>
<name>A0A166UCU1_9GAMM</name>
<dbReference type="Gene3D" id="1.10.10.60">
    <property type="entry name" value="Homeodomain-like"/>
    <property type="match status" value="1"/>
</dbReference>
<keyword evidence="3" id="KW-0804">Transcription</keyword>
<dbReference type="PROSITE" id="PS01124">
    <property type="entry name" value="HTH_ARAC_FAMILY_2"/>
    <property type="match status" value="1"/>
</dbReference>
<gene>
    <name evidence="5" type="ORF">N475_05795</name>
</gene>
<dbReference type="Pfam" id="PF12833">
    <property type="entry name" value="HTH_18"/>
    <property type="match status" value="1"/>
</dbReference>
<dbReference type="AlphaFoldDB" id="A0A166UCU1"/>
<evidence type="ECO:0000256" key="3">
    <source>
        <dbReference type="ARBA" id="ARBA00023163"/>
    </source>
</evidence>
<dbReference type="SMART" id="SM00342">
    <property type="entry name" value="HTH_ARAC"/>
    <property type="match status" value="1"/>
</dbReference>
<proteinExistence type="predicted"/>
<dbReference type="SUPFAM" id="SSF46689">
    <property type="entry name" value="Homeodomain-like"/>
    <property type="match status" value="1"/>
</dbReference>
<sequence>MKISSKFSIYANCKILLKDMDIDVQAVVAYSKLPADILNREIAYLTPQEYFAWWAAIEQVAEGRDVPLLVAEHLSVEVFDAPLFAAMCSPHLLTALKRIQLYKPLRGPMKMNLDGDDKTTKMSLYCYGFDGFVPNVLALSEMVFFTKLARMATRHHVVPVKVTLPELPKNMAAYEAFFGCTPVLGNELSITFQNEDVERPFLTANSSMWGYFEEGLKKKLADLSGTATTVERVRAVLVESLPAGESAIDVVAAKLSMSKRTLQRKLSDEQTSYHEVLQHVRSQLAEHYLSKSHVTLGEIAFLLGYQESNSFIRAFTGWHGVSPGSYREQLAS</sequence>
<dbReference type="PANTHER" id="PTHR47894:SF1">
    <property type="entry name" value="HTH-TYPE TRANSCRIPTIONAL REGULATOR VQSM"/>
    <property type="match status" value="1"/>
</dbReference>
<dbReference type="InterPro" id="IPR018060">
    <property type="entry name" value="HTH_AraC"/>
</dbReference>
<keyword evidence="2" id="KW-0238">DNA-binding</keyword>
<evidence type="ECO:0000313" key="5">
    <source>
        <dbReference type="EMBL" id="KZN29810.1"/>
    </source>
</evidence>
<evidence type="ECO:0000256" key="1">
    <source>
        <dbReference type="ARBA" id="ARBA00023015"/>
    </source>
</evidence>
<dbReference type="PATRIC" id="fig|1365250.3.peg.5213"/>
<organism evidence="5 6">
    <name type="scientific">Pseudoalteromonas luteoviolacea DSM 6061</name>
    <dbReference type="NCBI Taxonomy" id="1365250"/>
    <lineage>
        <taxon>Bacteria</taxon>
        <taxon>Pseudomonadati</taxon>
        <taxon>Pseudomonadota</taxon>
        <taxon>Gammaproteobacteria</taxon>
        <taxon>Alteromonadales</taxon>
        <taxon>Pseudoalteromonadaceae</taxon>
        <taxon>Pseudoalteromonas</taxon>
    </lineage>
</organism>
<dbReference type="PANTHER" id="PTHR47894">
    <property type="entry name" value="HTH-TYPE TRANSCRIPTIONAL REGULATOR GADX"/>
    <property type="match status" value="1"/>
</dbReference>
<dbReference type="InterPro" id="IPR009057">
    <property type="entry name" value="Homeodomain-like_sf"/>
</dbReference>
<feature type="domain" description="HTH araC/xylS-type" evidence="4">
    <location>
        <begin position="231"/>
        <end position="329"/>
    </location>
</feature>
<keyword evidence="1" id="KW-0805">Transcription regulation</keyword>
<evidence type="ECO:0000256" key="2">
    <source>
        <dbReference type="ARBA" id="ARBA00023125"/>
    </source>
</evidence>
<dbReference type="GO" id="GO:0005829">
    <property type="term" value="C:cytosol"/>
    <property type="evidence" value="ECO:0007669"/>
    <property type="project" value="TreeGrafter"/>
</dbReference>